<name>A0A2M8KUG1_9BACT</name>
<dbReference type="NCBIfam" id="TIGR00008">
    <property type="entry name" value="infA"/>
    <property type="match status" value="1"/>
</dbReference>
<dbReference type="InterPro" id="IPR012340">
    <property type="entry name" value="NA-bd_OB-fold"/>
</dbReference>
<keyword evidence="4" id="KW-0699">rRNA-binding</keyword>
<comment type="caution">
    <text evidence="7">The sequence shown here is derived from an EMBL/GenBank/DDBJ whole genome shotgun (WGS) entry which is preliminary data.</text>
</comment>
<dbReference type="AlphaFoldDB" id="A0A2M8KUG1"/>
<keyword evidence="3 4" id="KW-0648">Protein biosynthesis</keyword>
<dbReference type="PROSITE" id="PS50832">
    <property type="entry name" value="S1_IF1_TYPE"/>
    <property type="match status" value="1"/>
</dbReference>
<keyword evidence="4" id="KW-0694">RNA-binding</keyword>
<dbReference type="Gene3D" id="2.40.50.140">
    <property type="entry name" value="Nucleic acid-binding proteins"/>
    <property type="match status" value="1"/>
</dbReference>
<keyword evidence="2 4" id="KW-0396">Initiation factor</keyword>
<comment type="similarity">
    <text evidence="1 4">Belongs to the IF-1 family.</text>
</comment>
<dbReference type="InterPro" id="IPR006196">
    <property type="entry name" value="RNA-binding_domain_S1_IF1"/>
</dbReference>
<evidence type="ECO:0000256" key="2">
    <source>
        <dbReference type="ARBA" id="ARBA00022540"/>
    </source>
</evidence>
<feature type="domain" description="S1-like" evidence="6">
    <location>
        <begin position="1"/>
        <end position="77"/>
    </location>
</feature>
<evidence type="ECO:0000256" key="1">
    <source>
        <dbReference type="ARBA" id="ARBA00010939"/>
    </source>
</evidence>
<reference evidence="8" key="1">
    <citation type="submission" date="2017-09" db="EMBL/GenBank/DDBJ databases">
        <title>Depth-based differentiation of microbial function through sediment-hosted aquifers and enrichment of novel symbionts in the deep terrestrial subsurface.</title>
        <authorList>
            <person name="Probst A.J."/>
            <person name="Ladd B."/>
            <person name="Jarett J.K."/>
            <person name="Geller-Mcgrath D.E."/>
            <person name="Sieber C.M.K."/>
            <person name="Emerson J.B."/>
            <person name="Anantharaman K."/>
            <person name="Thomas B.C."/>
            <person name="Malmstrom R."/>
            <person name="Stieglmeier M."/>
            <person name="Klingl A."/>
            <person name="Woyke T."/>
            <person name="Ryan C.M."/>
            <person name="Banfield J.F."/>
        </authorList>
    </citation>
    <scope>NUCLEOTIDE SEQUENCE [LARGE SCALE GENOMIC DNA]</scope>
</reference>
<evidence type="ECO:0000313" key="7">
    <source>
        <dbReference type="EMBL" id="PJE63503.1"/>
    </source>
</evidence>
<dbReference type="PANTHER" id="PTHR33370:SF1">
    <property type="entry name" value="TRANSLATION INITIATION FACTOR IF-1, CHLOROPLASTIC"/>
    <property type="match status" value="1"/>
</dbReference>
<accession>A0A2M8KUG1</accession>
<keyword evidence="4" id="KW-0963">Cytoplasm</keyword>
<gene>
    <name evidence="4 7" type="primary">infA</name>
    <name evidence="7" type="ORF">COU89_03065</name>
</gene>
<dbReference type="Pfam" id="PF01176">
    <property type="entry name" value="eIF-1a"/>
    <property type="match status" value="1"/>
</dbReference>
<evidence type="ECO:0000256" key="3">
    <source>
        <dbReference type="ARBA" id="ARBA00022917"/>
    </source>
</evidence>
<comment type="subcellular location">
    <subcellularLocation>
        <location evidence="4">Cytoplasm</location>
    </subcellularLocation>
</comment>
<proteinExistence type="inferred from homology"/>
<evidence type="ECO:0000259" key="6">
    <source>
        <dbReference type="PROSITE" id="PS50832"/>
    </source>
</evidence>
<dbReference type="Proteomes" id="UP000231569">
    <property type="component" value="Unassembled WGS sequence"/>
</dbReference>
<dbReference type="SUPFAM" id="SSF50249">
    <property type="entry name" value="Nucleic acid-binding proteins"/>
    <property type="match status" value="1"/>
</dbReference>
<comment type="subunit">
    <text evidence="4">Component of the 30S ribosomal translation pre-initiation complex which assembles on the 30S ribosome in the order IF-2 and IF-3, IF-1 and N-formylmethionyl-tRNA(fMet); mRNA recruitment can occur at any time during PIC assembly.</text>
</comment>
<comment type="function">
    <text evidence="4">One of the essential components for the initiation of protein synthesis. Stabilizes the binding of IF-2 and IF-3 on the 30S subunit to which N-formylmethionyl-tRNA(fMet) subsequently binds. Helps modulate mRNA selection, yielding the 30S pre-initiation complex (PIC). Upon addition of the 50S ribosomal subunit IF-1, IF-2 and IF-3 are released leaving the mature 70S translation initiation complex.</text>
</comment>
<dbReference type="HAMAP" id="MF_00075">
    <property type="entry name" value="IF_1"/>
    <property type="match status" value="1"/>
</dbReference>
<evidence type="ECO:0000313" key="8">
    <source>
        <dbReference type="Proteomes" id="UP000231569"/>
    </source>
</evidence>
<evidence type="ECO:0000256" key="4">
    <source>
        <dbReference type="HAMAP-Rule" id="MF_00075"/>
    </source>
</evidence>
<dbReference type="GO" id="GO:0005829">
    <property type="term" value="C:cytosol"/>
    <property type="evidence" value="ECO:0007669"/>
    <property type="project" value="TreeGrafter"/>
</dbReference>
<dbReference type="PANTHER" id="PTHR33370">
    <property type="entry name" value="TRANSLATION INITIATION FACTOR IF-1, CHLOROPLASTIC"/>
    <property type="match status" value="1"/>
</dbReference>
<protein>
    <recommendedName>
        <fullName evidence="4 5">Translation initiation factor IF-1</fullName>
    </recommendedName>
</protein>
<dbReference type="GO" id="GO:0043022">
    <property type="term" value="F:ribosome binding"/>
    <property type="evidence" value="ECO:0007669"/>
    <property type="project" value="UniProtKB-UniRule"/>
</dbReference>
<dbReference type="InterPro" id="IPR004368">
    <property type="entry name" value="TIF_IF1"/>
</dbReference>
<organism evidence="7 8">
    <name type="scientific">Candidatus Roizmanbacteria bacterium CG10_big_fil_rev_8_21_14_0_10_45_7</name>
    <dbReference type="NCBI Taxonomy" id="1974854"/>
    <lineage>
        <taxon>Bacteria</taxon>
        <taxon>Candidatus Roizmaniibacteriota</taxon>
    </lineage>
</organism>
<dbReference type="EMBL" id="PFEE01000063">
    <property type="protein sequence ID" value="PJE63503.1"/>
    <property type="molecule type" value="Genomic_DNA"/>
</dbReference>
<evidence type="ECO:0000256" key="5">
    <source>
        <dbReference type="NCBIfam" id="TIGR00008"/>
    </source>
</evidence>
<dbReference type="GO" id="GO:0003743">
    <property type="term" value="F:translation initiation factor activity"/>
    <property type="evidence" value="ECO:0007669"/>
    <property type="project" value="UniProtKB-UniRule"/>
</dbReference>
<dbReference type="GO" id="GO:0019843">
    <property type="term" value="F:rRNA binding"/>
    <property type="evidence" value="ECO:0007669"/>
    <property type="project" value="UniProtKB-UniRule"/>
</dbReference>
<sequence>MTNTDFVVLEGEIVENLPNTQFRVRVDSTAAVLAGNILLCYLKGRMRKHYIKVMPGDRVRIEVSKYDTQRGRIIFRL</sequence>